<evidence type="ECO:0000313" key="3">
    <source>
        <dbReference type="EMBL" id="MFC6951776.1"/>
    </source>
</evidence>
<comment type="similarity">
    <text evidence="1">Belongs to the UPF0284 family.</text>
</comment>
<dbReference type="SUPFAM" id="SSF52733">
    <property type="entry name" value="Nicotinate mononucleotide:5,6-dimethylbenzimidazole phosphoribosyltransferase (CobT)"/>
    <property type="match status" value="1"/>
</dbReference>
<dbReference type="InterPro" id="IPR002805">
    <property type="entry name" value="Nict_dMeBzImd_PRibTrfase_arc"/>
</dbReference>
<keyword evidence="4" id="KW-1185">Reference proteome</keyword>
<dbReference type="Proteomes" id="UP001596395">
    <property type="component" value="Unassembled WGS sequence"/>
</dbReference>
<feature type="region of interest" description="Disordered" evidence="2">
    <location>
        <begin position="89"/>
        <end position="108"/>
    </location>
</feature>
<reference evidence="3 4" key="1">
    <citation type="journal article" date="2019" name="Int. J. Syst. Evol. Microbiol.">
        <title>The Global Catalogue of Microorganisms (GCM) 10K type strain sequencing project: providing services to taxonomists for standard genome sequencing and annotation.</title>
        <authorList>
            <consortium name="The Broad Institute Genomics Platform"/>
            <consortium name="The Broad Institute Genome Sequencing Center for Infectious Disease"/>
            <person name="Wu L."/>
            <person name="Ma J."/>
        </authorList>
    </citation>
    <scope>NUCLEOTIDE SEQUENCE [LARGE SCALE GENOMIC DNA]</scope>
    <source>
        <strain evidence="3 4">GX26</strain>
    </source>
</reference>
<evidence type="ECO:0000256" key="2">
    <source>
        <dbReference type="SAM" id="MobiDB-lite"/>
    </source>
</evidence>
<dbReference type="CDD" id="cd02439">
    <property type="entry name" value="DMB-PRT_CobT"/>
    <property type="match status" value="1"/>
</dbReference>
<dbReference type="GO" id="GO:0016757">
    <property type="term" value="F:glycosyltransferase activity"/>
    <property type="evidence" value="ECO:0007669"/>
    <property type="project" value="UniProtKB-KW"/>
</dbReference>
<dbReference type="NCBIfam" id="NF003371">
    <property type="entry name" value="PRK04447.1-4"/>
    <property type="match status" value="1"/>
</dbReference>
<dbReference type="Gene3D" id="3.40.50.10210">
    <property type="match status" value="1"/>
</dbReference>
<gene>
    <name evidence="3" type="ORF">ACFQGB_02765</name>
</gene>
<dbReference type="HAMAP" id="MF_01086">
    <property type="entry name" value="UPF0284"/>
    <property type="match status" value="1"/>
</dbReference>
<accession>A0ABD5VCT0</accession>
<sequence length="334" mass="33416">MRLVLAAGSTETARIEGLSAAGADPEAMAYTPSADAEVLAYGDVVRAPSVPVSPTGTPTPAIVTRAAQEVVGFDVTVVDAGLAEPTGAPTVSVGARPGEDVREADPVPTAPGAFLAARGVGRSLPDDHLVLAETIPGGTTTALGVLRALGEDAAVSSSLPTNPIERKREVVSEGLAASGLEAGDCENDPREATRRMGDPVLATLAGVATGALAAGKRVTLAGGTQQLAVAALARHDGATGPLDVATTSYVADDDAVAFRETARRLDCEPTVTDPQFDRAHVGFGGYVDGEAKEGVGMGGALALANATGDLGAVRDRAGELYDRLVGDATAGGES</sequence>
<evidence type="ECO:0000256" key="1">
    <source>
        <dbReference type="HAMAP-Rule" id="MF_01086"/>
    </source>
</evidence>
<comment type="caution">
    <text evidence="3">The sequence shown here is derived from an EMBL/GenBank/DDBJ whole genome shotgun (WGS) entry which is preliminary data.</text>
</comment>
<dbReference type="PANTHER" id="PTHR38811">
    <property type="match status" value="1"/>
</dbReference>
<dbReference type="NCBIfam" id="NF003372">
    <property type="entry name" value="PRK04447.1-5"/>
    <property type="match status" value="1"/>
</dbReference>
<dbReference type="AlphaFoldDB" id="A0ABD5VCT0"/>
<evidence type="ECO:0000313" key="4">
    <source>
        <dbReference type="Proteomes" id="UP001596395"/>
    </source>
</evidence>
<dbReference type="EMBL" id="JBHSXN010000001">
    <property type="protein sequence ID" value="MFC6951776.1"/>
    <property type="molecule type" value="Genomic_DNA"/>
</dbReference>
<keyword evidence="3" id="KW-0808">Transferase</keyword>
<organism evidence="3 4">
    <name type="scientific">Halorubellus litoreus</name>
    <dbReference type="NCBI Taxonomy" id="755308"/>
    <lineage>
        <taxon>Archaea</taxon>
        <taxon>Methanobacteriati</taxon>
        <taxon>Methanobacteriota</taxon>
        <taxon>Stenosarchaea group</taxon>
        <taxon>Halobacteria</taxon>
        <taxon>Halobacteriales</taxon>
        <taxon>Halorubellaceae</taxon>
        <taxon>Halorubellus</taxon>
    </lineage>
</organism>
<dbReference type="RefSeq" id="WP_336348791.1">
    <property type="nucleotide sequence ID" value="NZ_JAZAQL010000001.1"/>
</dbReference>
<dbReference type="InterPro" id="IPR003200">
    <property type="entry name" value="Nict_dMeBzImd_PRibTrfase"/>
</dbReference>
<protein>
    <recommendedName>
        <fullName evidence="1">UPF0284 protein ACFQGB_02765</fullName>
    </recommendedName>
</protein>
<dbReference type="InterPro" id="IPR036087">
    <property type="entry name" value="Nict_dMeBzImd_PRibTrfase_sf"/>
</dbReference>
<name>A0ABD5VCT0_9EURY</name>
<keyword evidence="3" id="KW-0328">Glycosyltransferase</keyword>
<dbReference type="PANTHER" id="PTHR38811:SF1">
    <property type="entry name" value="UPF0284 PROTEIN SLL1500"/>
    <property type="match status" value="1"/>
</dbReference>
<proteinExistence type="inferred from homology"/>